<dbReference type="Proteomes" id="UP000763447">
    <property type="component" value="Unassembled WGS sequence"/>
</dbReference>
<comment type="caution">
    <text evidence="2">The sequence shown here is derived from an EMBL/GenBank/DDBJ whole genome shotgun (WGS) entry which is preliminary data.</text>
</comment>
<feature type="signal peptide" evidence="1">
    <location>
        <begin position="1"/>
        <end position="27"/>
    </location>
</feature>
<evidence type="ECO:0000313" key="2">
    <source>
        <dbReference type="EMBL" id="NLR17418.1"/>
    </source>
</evidence>
<proteinExistence type="predicted"/>
<protein>
    <submittedName>
        <fullName evidence="2">Uncharacterized protein</fullName>
    </submittedName>
</protein>
<name>A0ABX1KWL2_9LACO</name>
<organism evidence="2 3">
    <name type="scientific">Secundilactobacillus angelensis</name>
    <dbReference type="NCBI Taxonomy" id="2722706"/>
    <lineage>
        <taxon>Bacteria</taxon>
        <taxon>Bacillati</taxon>
        <taxon>Bacillota</taxon>
        <taxon>Bacilli</taxon>
        <taxon>Lactobacillales</taxon>
        <taxon>Lactobacillaceae</taxon>
        <taxon>Secundilactobacillus</taxon>
    </lineage>
</organism>
<evidence type="ECO:0000256" key="1">
    <source>
        <dbReference type="SAM" id="SignalP"/>
    </source>
</evidence>
<gene>
    <name evidence="2" type="ORF">HC026_00635</name>
</gene>
<dbReference type="RefSeq" id="WP_168924036.1">
    <property type="nucleotide sequence ID" value="NZ_JAAXLJ010000001.1"/>
</dbReference>
<feature type="chain" id="PRO_5046678767" evidence="1">
    <location>
        <begin position="28"/>
        <end position="140"/>
    </location>
</feature>
<dbReference type="EMBL" id="JAAXLJ010000001">
    <property type="protein sequence ID" value="NLR17418.1"/>
    <property type="molecule type" value="Genomic_DNA"/>
</dbReference>
<sequence>MKIKSCAMLGLAVVSLGTGLVTSQSKAEAYTTYHSVPHALRGYYISESANDSMKITQHMVVDGSPLADSYRYHVRKVNYSNHIYHLHSYIDLGGRTYFTLKINHYARTKIKSGSAYYHKVSKAKYYHFLNHFNPEYNYDD</sequence>
<keyword evidence="1" id="KW-0732">Signal</keyword>
<reference evidence="2 3" key="1">
    <citation type="submission" date="2020-04" db="EMBL/GenBank/DDBJ databases">
        <title>A novel species of genus Lactobacillus that was isolated from fermented food Zha-chili.</title>
        <authorList>
            <person name="Zhang Z."/>
        </authorList>
    </citation>
    <scope>NUCLEOTIDE SEQUENCE [LARGE SCALE GENOMIC DNA]</scope>
    <source>
        <strain evidence="3">HBUAS51383</strain>
    </source>
</reference>
<evidence type="ECO:0000313" key="3">
    <source>
        <dbReference type="Proteomes" id="UP000763447"/>
    </source>
</evidence>
<keyword evidence="3" id="KW-1185">Reference proteome</keyword>
<accession>A0ABX1KWL2</accession>